<name>A0ACB7X0C8_9ERIC</name>
<dbReference type="EMBL" id="CM037152">
    <property type="protein sequence ID" value="KAH7834189.1"/>
    <property type="molecule type" value="Genomic_DNA"/>
</dbReference>
<protein>
    <submittedName>
        <fullName evidence="1">Uncharacterized protein</fullName>
    </submittedName>
</protein>
<keyword evidence="2" id="KW-1185">Reference proteome</keyword>
<comment type="caution">
    <text evidence="1">The sequence shown here is derived from an EMBL/GenBank/DDBJ whole genome shotgun (WGS) entry which is preliminary data.</text>
</comment>
<dbReference type="Proteomes" id="UP000828048">
    <property type="component" value="Chromosome 2"/>
</dbReference>
<gene>
    <name evidence="1" type="ORF">Vadar_013559</name>
</gene>
<evidence type="ECO:0000313" key="1">
    <source>
        <dbReference type="EMBL" id="KAH7834189.1"/>
    </source>
</evidence>
<organism evidence="1 2">
    <name type="scientific">Vaccinium darrowii</name>
    <dbReference type="NCBI Taxonomy" id="229202"/>
    <lineage>
        <taxon>Eukaryota</taxon>
        <taxon>Viridiplantae</taxon>
        <taxon>Streptophyta</taxon>
        <taxon>Embryophyta</taxon>
        <taxon>Tracheophyta</taxon>
        <taxon>Spermatophyta</taxon>
        <taxon>Magnoliopsida</taxon>
        <taxon>eudicotyledons</taxon>
        <taxon>Gunneridae</taxon>
        <taxon>Pentapetalae</taxon>
        <taxon>asterids</taxon>
        <taxon>Ericales</taxon>
        <taxon>Ericaceae</taxon>
        <taxon>Vaccinioideae</taxon>
        <taxon>Vaccinieae</taxon>
        <taxon>Vaccinium</taxon>
    </lineage>
</organism>
<evidence type="ECO:0000313" key="2">
    <source>
        <dbReference type="Proteomes" id="UP000828048"/>
    </source>
</evidence>
<accession>A0ACB7X0C8</accession>
<proteinExistence type="predicted"/>
<sequence length="427" mass="49115">MNLMKMRMRIKVRMGIELRDTSEESTDLEEFVDSEIDESEDDMYYDTNVAATIEWQGLFAAKGKAPVHSQTRKENENDLSYAEAQFDELVSLHGSDEESGPQYSQLNMNVDMADPKFKVGMIFATRNQFKAAVKEHAIRTLKPIKFIKNDSQKVRAVCQGKKCSWVLLGSRMPGSKSFQVKTYVPTHNCERVFHNKHVTAKWVSKKYVETLRSNPSWHVKSFKDQVQQDHKVGVSRAQLYKAQALALEMIEGDMEKQYAKLPDYCEKLRRTNPDTTVILKTIEDDESGGRQRPLQRLMHIVVGVDGNNQSYVVSYALVEAENKSSWKWFMEILVEDLHIGNNFTFISVKQKGLIAAVAEVVPYAEHRFCIRHFYNNFKETNKGLHLKEILFSAAKATYVAQFNFHMQELQEADEEAMTSLNDHPPVH</sequence>
<reference evidence="1 2" key="1">
    <citation type="journal article" date="2021" name="Hortic Res">
        <title>High-quality reference genome and annotation aids understanding of berry development for evergreen blueberry (Vaccinium darrowii).</title>
        <authorList>
            <person name="Yu J."/>
            <person name="Hulse-Kemp A.M."/>
            <person name="Babiker E."/>
            <person name="Staton M."/>
        </authorList>
    </citation>
    <scope>NUCLEOTIDE SEQUENCE [LARGE SCALE GENOMIC DNA]</scope>
    <source>
        <strain evidence="2">cv. NJ 8807/NJ 8810</strain>
        <tissue evidence="1">Young leaf</tissue>
    </source>
</reference>